<comment type="caution">
    <text evidence="2">The sequence shown here is derived from an EMBL/GenBank/DDBJ whole genome shotgun (WGS) entry which is preliminary data.</text>
</comment>
<accession>A0A9P2RYP2</accession>
<feature type="compositionally biased region" description="Basic and acidic residues" evidence="1">
    <location>
        <begin position="16"/>
        <end position="28"/>
    </location>
</feature>
<name>A0A9P2RYP2_BARTA</name>
<evidence type="ECO:0000313" key="3">
    <source>
        <dbReference type="Proteomes" id="UP000002648"/>
    </source>
</evidence>
<dbReference type="InterPro" id="IPR025157">
    <property type="entry name" value="Hemagglutinin_rpt"/>
</dbReference>
<dbReference type="AlphaFoldDB" id="A0A9P2RYP2"/>
<evidence type="ECO:0000313" key="2">
    <source>
        <dbReference type="EMBL" id="EJF93391.1"/>
    </source>
</evidence>
<dbReference type="EMBL" id="AIMD01000046">
    <property type="protein sequence ID" value="EJF93391.1"/>
    <property type="molecule type" value="Genomic_DNA"/>
</dbReference>
<dbReference type="Pfam" id="PF13332">
    <property type="entry name" value="Fil_haemagg_2"/>
    <property type="match status" value="2"/>
</dbReference>
<feature type="compositionally biased region" description="Gly residues" evidence="1">
    <location>
        <begin position="488"/>
        <end position="498"/>
    </location>
</feature>
<protein>
    <submittedName>
        <fullName evidence="2">Uncharacterized protein</fullName>
    </submittedName>
</protein>
<feature type="non-terminal residue" evidence="2">
    <location>
        <position position="1"/>
    </location>
</feature>
<feature type="region of interest" description="Disordered" evidence="1">
    <location>
        <begin position="102"/>
        <end position="122"/>
    </location>
</feature>
<keyword evidence="3" id="KW-1185">Reference proteome</keyword>
<evidence type="ECO:0000256" key="1">
    <source>
        <dbReference type="SAM" id="MobiDB-lite"/>
    </source>
</evidence>
<feature type="region of interest" description="Disordered" evidence="1">
    <location>
        <begin position="469"/>
        <end position="505"/>
    </location>
</feature>
<feature type="non-terminal residue" evidence="2">
    <location>
        <position position="803"/>
    </location>
</feature>
<gene>
    <name evidence="2" type="ORF">ME9_01338</name>
</gene>
<feature type="compositionally biased region" description="Polar residues" evidence="1">
    <location>
        <begin position="469"/>
        <end position="485"/>
    </location>
</feature>
<reference evidence="2 3" key="1">
    <citation type="submission" date="2012-03" db="EMBL/GenBank/DDBJ databases">
        <title>The Genome Sequence of Bartonella taylorii 8TBB.</title>
        <authorList>
            <consortium name="The Broad Institute Genome Sequencing Platform"/>
            <consortium name="The Broad Institute Genome Sequencing Center for Infectious Disease"/>
            <person name="Feldgarden M."/>
            <person name="Kirby J."/>
            <person name="Kosoy M."/>
            <person name="Birtles R."/>
            <person name="Probert W.S."/>
            <person name="Chiaraviglio L."/>
            <person name="Young S.K."/>
            <person name="Zeng Q."/>
            <person name="Gargeya S."/>
            <person name="Fitzgerald M."/>
            <person name="Haas B."/>
            <person name="Abouelleil A."/>
            <person name="Alvarado L."/>
            <person name="Arachchi H.M."/>
            <person name="Berlin A."/>
            <person name="Chapman S.B."/>
            <person name="Gearin G."/>
            <person name="Goldberg J."/>
            <person name="Griggs A."/>
            <person name="Gujja S."/>
            <person name="Hansen M."/>
            <person name="Heiman D."/>
            <person name="Howarth C."/>
            <person name="Larimer J."/>
            <person name="Lui A."/>
            <person name="MacDonald P.J.P."/>
            <person name="McCowen C."/>
            <person name="Montmayeur A."/>
            <person name="Murphy C."/>
            <person name="Neiman D."/>
            <person name="Pearson M."/>
            <person name="Priest M."/>
            <person name="Roberts A."/>
            <person name="Saif S."/>
            <person name="Shea T."/>
            <person name="Sisk P."/>
            <person name="Stolte C."/>
            <person name="Sykes S."/>
            <person name="Wortman J."/>
            <person name="Nusbaum C."/>
            <person name="Birren B."/>
        </authorList>
    </citation>
    <scope>NUCLEOTIDE SEQUENCE [LARGE SCALE GENOMIC DNA]</scope>
    <source>
        <strain evidence="2 3">8TBB</strain>
    </source>
</reference>
<dbReference type="Proteomes" id="UP000002648">
    <property type="component" value="Unassembled WGS sequence"/>
</dbReference>
<dbReference type="GO" id="GO:0003824">
    <property type="term" value="F:catalytic activity"/>
    <property type="evidence" value="ECO:0007669"/>
    <property type="project" value="UniProtKB-ARBA"/>
</dbReference>
<proteinExistence type="predicted"/>
<dbReference type="RefSeq" id="WP_004860510.1">
    <property type="nucleotide sequence ID" value="NZ_JH725053.1"/>
</dbReference>
<sequence length="803" mass="83915">NEGIHVTGENVTIDGMTDHHKSHSETHETGFGVGSGKGFVSIYGSEGKTENEESFEHQGSSLNADGNINIIARTKDVNVVGSDFAGENINLSAAHDVNVSVGHDRHTSSSKEERSGFGIQFEKSSSGASVGVGIASAKDTGDQWENTSVQSHFTARQDVQITADNDVNLQATNVSANRDVNIDAGNTITLSESYDTSNAQETHEKSFAGVTASGDIGVLGTVQGLKDAADHMNNKDGNNTVLNGILTGLKINHLFNKGRNFVNWLTGNTGERGNITKTLGSTLGGMGGSTKDALANMAGASGSVTVGFKTEKVEASAQTSTAVTNSIEAGRAVNMHAHNGSIHGVGSDIIAGSNPVYARGNDAQSGNITLEAGKDITFESAQNVQSTQNSSESTSMSVGYGYGTGSAGATGNAAFSQGEGSSEAVQQKNAHIIGIGTVHTTSGGNTTLAGAVASGERVEMEVGGAFTITSRSDTGQTSSKQNSVSVGFGAGQTGGGGSMNASFQKDQSSSDYHSVVEQSGIKAGDGGFKINVKDKTTLTGGIIASTAPADKNSLTTGSITTSDITNSAHAQASSHGFSLSGNDTIKNIAKNVLNHGKVHNGAEGETKSAISDGSIILTGRSNQRAMVQDAGQIIDALNRNTAAAHQAVAPVDATSLEGAVHNRLDMINDLSDEGFGYWDKVREVAYLKEHPVGEVVHDENGKVLYATNENGEYIKDSDGKYITLYRYLTPEEEKYLQAGSDGNRRMFYNGILNTPDEAARNAVQLADNEHEPLYFTYFPKAEDKLVELGVAFYQDFLEGNFWG</sequence>
<organism evidence="2 3">
    <name type="scientific">Bartonella taylorii 8TBB</name>
    <dbReference type="NCBI Taxonomy" id="1094560"/>
    <lineage>
        <taxon>Bacteria</taxon>
        <taxon>Pseudomonadati</taxon>
        <taxon>Pseudomonadota</taxon>
        <taxon>Alphaproteobacteria</taxon>
        <taxon>Hyphomicrobiales</taxon>
        <taxon>Bartonellaceae</taxon>
        <taxon>Bartonella</taxon>
    </lineage>
</organism>
<feature type="compositionally biased region" description="Basic and acidic residues" evidence="1">
    <location>
        <begin position="102"/>
        <end position="115"/>
    </location>
</feature>
<feature type="region of interest" description="Disordered" evidence="1">
    <location>
        <begin position="1"/>
        <end position="31"/>
    </location>
</feature>